<dbReference type="SUPFAM" id="SSF49348">
    <property type="entry name" value="Clathrin adaptor appendage domain"/>
    <property type="match status" value="1"/>
</dbReference>
<name>A0A7S0SL37_9CHLO</name>
<dbReference type="AlphaFoldDB" id="A0A7S0SL37"/>
<dbReference type="PROSITE" id="PS50180">
    <property type="entry name" value="GAE"/>
    <property type="match status" value="1"/>
</dbReference>
<dbReference type="GO" id="GO:0043130">
    <property type="term" value="F:ubiquitin binding"/>
    <property type="evidence" value="ECO:0007669"/>
    <property type="project" value="TreeGrafter"/>
</dbReference>
<evidence type="ECO:0000256" key="1">
    <source>
        <dbReference type="ARBA" id="ARBA00004555"/>
    </source>
</evidence>
<keyword evidence="2" id="KW-0813">Transport</keyword>
<dbReference type="PANTHER" id="PTHR47180:SF1">
    <property type="entry name" value="ADP-RIBOSYLATION FACTOR-BINDING PROTEIN GGA1-RELATED"/>
    <property type="match status" value="1"/>
</dbReference>
<dbReference type="Pfam" id="PF02883">
    <property type="entry name" value="Alpha_adaptinC2"/>
    <property type="match status" value="1"/>
</dbReference>
<evidence type="ECO:0000313" key="6">
    <source>
        <dbReference type="EMBL" id="CAD8708926.1"/>
    </source>
</evidence>
<reference evidence="6" key="1">
    <citation type="submission" date="2021-01" db="EMBL/GenBank/DDBJ databases">
        <authorList>
            <person name="Corre E."/>
            <person name="Pelletier E."/>
            <person name="Niang G."/>
            <person name="Scheremetjew M."/>
            <person name="Finn R."/>
            <person name="Kale V."/>
            <person name="Holt S."/>
            <person name="Cochrane G."/>
            <person name="Meng A."/>
            <person name="Brown T."/>
            <person name="Cohen L."/>
        </authorList>
    </citation>
    <scope>NUCLEOTIDE SEQUENCE</scope>
    <source>
        <strain evidence="6">SL-175</strain>
    </source>
</reference>
<dbReference type="InterPro" id="IPR052653">
    <property type="entry name" value="ARF-binding"/>
</dbReference>
<dbReference type="Gene3D" id="2.60.40.1230">
    <property type="match status" value="1"/>
</dbReference>
<dbReference type="PANTHER" id="PTHR47180">
    <property type="entry name" value="ADP-RIBOSYLATION FACTOR-BINDING PROTEIN GGA1-RELATED"/>
    <property type="match status" value="1"/>
</dbReference>
<comment type="subcellular location">
    <subcellularLocation>
        <location evidence="1">Golgi apparatus</location>
    </subcellularLocation>
</comment>
<dbReference type="InterPro" id="IPR008152">
    <property type="entry name" value="Clathrin_a/b/g-adaptin_app_Ig"/>
</dbReference>
<dbReference type="GO" id="GO:0006895">
    <property type="term" value="P:Golgi to endosome transport"/>
    <property type="evidence" value="ECO:0007669"/>
    <property type="project" value="TreeGrafter"/>
</dbReference>
<keyword evidence="3" id="KW-0653">Protein transport</keyword>
<dbReference type="GO" id="GO:0005829">
    <property type="term" value="C:cytosol"/>
    <property type="evidence" value="ECO:0007669"/>
    <property type="project" value="GOC"/>
</dbReference>
<dbReference type="GO" id="GO:0043328">
    <property type="term" value="P:protein transport to vacuole involved in ubiquitin-dependent protein catabolic process via the multivesicular body sorting pathway"/>
    <property type="evidence" value="ECO:0007669"/>
    <property type="project" value="TreeGrafter"/>
</dbReference>
<dbReference type="EMBL" id="HBFC01019439">
    <property type="protein sequence ID" value="CAD8708926.1"/>
    <property type="molecule type" value="Transcribed_RNA"/>
</dbReference>
<feature type="domain" description="GAE" evidence="5">
    <location>
        <begin position="108"/>
        <end position="228"/>
    </location>
</feature>
<evidence type="ECO:0000256" key="4">
    <source>
        <dbReference type="ARBA" id="ARBA00023034"/>
    </source>
</evidence>
<protein>
    <recommendedName>
        <fullName evidence="5">GAE domain-containing protein</fullName>
    </recommendedName>
</protein>
<evidence type="ECO:0000256" key="2">
    <source>
        <dbReference type="ARBA" id="ARBA00022448"/>
    </source>
</evidence>
<keyword evidence="4" id="KW-0333">Golgi apparatus</keyword>
<dbReference type="GO" id="GO:0005802">
    <property type="term" value="C:trans-Golgi network"/>
    <property type="evidence" value="ECO:0007669"/>
    <property type="project" value="TreeGrafter"/>
</dbReference>
<dbReference type="InterPro" id="IPR013041">
    <property type="entry name" value="Clathrin_app_Ig-like_sf"/>
</dbReference>
<evidence type="ECO:0000259" key="5">
    <source>
        <dbReference type="PROSITE" id="PS50180"/>
    </source>
</evidence>
<dbReference type="GO" id="GO:0006896">
    <property type="term" value="P:Golgi to vacuole transport"/>
    <property type="evidence" value="ECO:0007669"/>
    <property type="project" value="TreeGrafter"/>
</dbReference>
<gene>
    <name evidence="6" type="ORF">MANT1106_LOCUS11609</name>
</gene>
<sequence length="230" mass="22742">MASAETEMDLLGDLMMGTVDSSGPAAAGPAAAAFDPLAELFGIAPAPPATGGNSMMDMMGEDGGRVASASASAVVDPMMDLMGSLTMDPMGGGSTAALGEHAGATAAAAMGSIVAFQKDGLTVTFSCTKPDVANQPAATVVTARYINDASTAAVGFTLQAAVPKTMTLTLSPASAADVPPHGGVVTQILNVVNSQHGVKAIAMRLRLSWSWGAGGGAVTEQATVNFPPGM</sequence>
<dbReference type="InterPro" id="IPR008153">
    <property type="entry name" value="GAE_dom"/>
</dbReference>
<dbReference type="SMART" id="SM00809">
    <property type="entry name" value="Alpha_adaptinC2"/>
    <property type="match status" value="1"/>
</dbReference>
<organism evidence="6">
    <name type="scientific">Mantoniella antarctica</name>
    <dbReference type="NCBI Taxonomy" id="81844"/>
    <lineage>
        <taxon>Eukaryota</taxon>
        <taxon>Viridiplantae</taxon>
        <taxon>Chlorophyta</taxon>
        <taxon>Mamiellophyceae</taxon>
        <taxon>Mamiellales</taxon>
        <taxon>Mamiellaceae</taxon>
        <taxon>Mantoniella</taxon>
    </lineage>
</organism>
<proteinExistence type="predicted"/>
<accession>A0A7S0SL37</accession>
<evidence type="ECO:0000256" key="3">
    <source>
        <dbReference type="ARBA" id="ARBA00022927"/>
    </source>
</evidence>